<protein>
    <submittedName>
        <fullName evidence="1">Uncharacterized protein</fullName>
    </submittedName>
</protein>
<organism evidence="1 2">
    <name type="scientific">Populus alba</name>
    <name type="common">White poplar</name>
    <dbReference type="NCBI Taxonomy" id="43335"/>
    <lineage>
        <taxon>Eukaryota</taxon>
        <taxon>Viridiplantae</taxon>
        <taxon>Streptophyta</taxon>
        <taxon>Embryophyta</taxon>
        <taxon>Tracheophyta</taxon>
        <taxon>Spermatophyta</taxon>
        <taxon>Magnoliopsida</taxon>
        <taxon>eudicotyledons</taxon>
        <taxon>Gunneridae</taxon>
        <taxon>Pentapetalae</taxon>
        <taxon>rosids</taxon>
        <taxon>fabids</taxon>
        <taxon>Malpighiales</taxon>
        <taxon>Salicaceae</taxon>
        <taxon>Saliceae</taxon>
        <taxon>Populus</taxon>
    </lineage>
</organism>
<dbReference type="EMBL" id="RCHU02000004">
    <property type="protein sequence ID" value="KAL3597538.1"/>
    <property type="molecule type" value="Genomic_DNA"/>
</dbReference>
<comment type="caution">
    <text evidence="1">The sequence shown here is derived from an EMBL/GenBank/DDBJ whole genome shotgun (WGS) entry which is preliminary data.</text>
</comment>
<sequence length="197" mass="22243">MSLFTNELWKSKSLSRSHFPFGCSRMDGRDSLENDGSRLKPWDIIDGRPVTFQNYAIKHASTMRQSLQLDAAFQGIQADIPNCVSLHPCLTPIVFARSLLSSGQWESLIDPHLNGDYMKEEMEIMISVARLCLAHSSSRRPTMKTILTLDYSGKKLVIPFFFFFGKPRADVDNPKGKPQLKSINPSATRHLTEKLLA</sequence>
<evidence type="ECO:0000313" key="2">
    <source>
        <dbReference type="Proteomes" id="UP000309997"/>
    </source>
</evidence>
<proteinExistence type="predicted"/>
<name>A0ACC4CHZ5_POPAL</name>
<dbReference type="Proteomes" id="UP000309997">
    <property type="component" value="Unassembled WGS sequence"/>
</dbReference>
<accession>A0ACC4CHZ5</accession>
<reference evidence="1 2" key="1">
    <citation type="journal article" date="2024" name="Plant Biotechnol. J.">
        <title>Genome and CRISPR/Cas9 system of a widespread forest tree (Populus alba) in the world.</title>
        <authorList>
            <person name="Liu Y.J."/>
            <person name="Jiang P.F."/>
            <person name="Han X.M."/>
            <person name="Li X.Y."/>
            <person name="Wang H.M."/>
            <person name="Wang Y.J."/>
            <person name="Wang X.X."/>
            <person name="Zeng Q.Y."/>
        </authorList>
    </citation>
    <scope>NUCLEOTIDE SEQUENCE [LARGE SCALE GENOMIC DNA]</scope>
    <source>
        <strain evidence="2">cv. PAL-ZL1</strain>
    </source>
</reference>
<evidence type="ECO:0000313" key="1">
    <source>
        <dbReference type="EMBL" id="KAL3597538.1"/>
    </source>
</evidence>
<keyword evidence="2" id="KW-1185">Reference proteome</keyword>
<gene>
    <name evidence="1" type="ORF">D5086_009175</name>
</gene>